<dbReference type="Proteomes" id="UP000278807">
    <property type="component" value="Unassembled WGS sequence"/>
</dbReference>
<sequence>MDRFREPPTHGAMCDILWSDPTEDFGQERSNNHFSQNTVRGCSFFYSYSAVCSFLQANNLLCLIRAHEAQDAG</sequence>
<evidence type="ECO:0000259" key="1">
    <source>
        <dbReference type="Pfam" id="PF00149"/>
    </source>
</evidence>
<dbReference type="WBParaSite" id="HNAJ_0000460001-mRNA-1">
    <property type="protein sequence ID" value="HNAJ_0000460001-mRNA-1"/>
    <property type="gene ID" value="HNAJ_0000460001"/>
</dbReference>
<keyword evidence="3" id="KW-1185">Reference proteome</keyword>
<dbReference type="PANTHER" id="PTHR45673">
    <property type="entry name" value="SERINE/THREONINE-PROTEIN PHOSPHATASE 2B CATALYTIC SUBUNIT 1-RELATED"/>
    <property type="match status" value="1"/>
</dbReference>
<reference evidence="2 3" key="2">
    <citation type="submission" date="2018-11" db="EMBL/GenBank/DDBJ databases">
        <authorList>
            <consortium name="Pathogen Informatics"/>
        </authorList>
    </citation>
    <scope>NUCLEOTIDE SEQUENCE [LARGE SCALE GENOMIC DNA]</scope>
</reference>
<dbReference type="GO" id="GO:0033192">
    <property type="term" value="F:calmodulin-dependent protein phosphatase activity"/>
    <property type="evidence" value="ECO:0007669"/>
    <property type="project" value="InterPro"/>
</dbReference>
<dbReference type="GO" id="GO:0097720">
    <property type="term" value="P:calcineurin-mediated signaling"/>
    <property type="evidence" value="ECO:0007669"/>
    <property type="project" value="InterPro"/>
</dbReference>
<accession>A0A0R3TC11</accession>
<gene>
    <name evidence="2" type="ORF">HNAJ_LOCUS4599</name>
</gene>
<dbReference type="InterPro" id="IPR004843">
    <property type="entry name" value="Calcineurin-like_PHP"/>
</dbReference>
<feature type="domain" description="Calcineurin-like phosphoesterase" evidence="1">
    <location>
        <begin position="2"/>
        <end position="70"/>
    </location>
</feature>
<dbReference type="Gene3D" id="3.60.21.10">
    <property type="match status" value="1"/>
</dbReference>
<dbReference type="EMBL" id="UZAE01003353">
    <property type="protein sequence ID" value="VDO00459.1"/>
    <property type="molecule type" value="Genomic_DNA"/>
</dbReference>
<dbReference type="Pfam" id="PF00149">
    <property type="entry name" value="Metallophos"/>
    <property type="match status" value="1"/>
</dbReference>
<dbReference type="OrthoDB" id="5593063at2759"/>
<evidence type="ECO:0000313" key="3">
    <source>
        <dbReference type="Proteomes" id="UP000278807"/>
    </source>
</evidence>
<reference evidence="4" key="1">
    <citation type="submission" date="2017-02" db="UniProtKB">
        <authorList>
            <consortium name="WormBaseParasite"/>
        </authorList>
    </citation>
    <scope>IDENTIFICATION</scope>
</reference>
<dbReference type="AlphaFoldDB" id="A0A0R3TC11"/>
<dbReference type="InterPro" id="IPR029052">
    <property type="entry name" value="Metallo-depent_PP-like"/>
</dbReference>
<name>A0A0R3TC11_RODNA</name>
<protein>
    <submittedName>
        <fullName evidence="4">SER_THR_PHOSPHATASE domain-containing protein</fullName>
    </submittedName>
</protein>
<dbReference type="STRING" id="102285.A0A0R3TC11"/>
<evidence type="ECO:0000313" key="4">
    <source>
        <dbReference type="WBParaSite" id="HNAJ_0000460001-mRNA-1"/>
    </source>
</evidence>
<organism evidence="4">
    <name type="scientific">Rodentolepis nana</name>
    <name type="common">Dwarf tapeworm</name>
    <name type="synonym">Hymenolepis nana</name>
    <dbReference type="NCBI Taxonomy" id="102285"/>
    <lineage>
        <taxon>Eukaryota</taxon>
        <taxon>Metazoa</taxon>
        <taxon>Spiralia</taxon>
        <taxon>Lophotrochozoa</taxon>
        <taxon>Platyhelminthes</taxon>
        <taxon>Cestoda</taxon>
        <taxon>Eucestoda</taxon>
        <taxon>Cyclophyllidea</taxon>
        <taxon>Hymenolepididae</taxon>
        <taxon>Rodentolepis</taxon>
    </lineage>
</organism>
<dbReference type="SUPFAM" id="SSF56300">
    <property type="entry name" value="Metallo-dependent phosphatases"/>
    <property type="match status" value="1"/>
</dbReference>
<proteinExistence type="predicted"/>
<evidence type="ECO:0000313" key="2">
    <source>
        <dbReference type="EMBL" id="VDO00459.1"/>
    </source>
</evidence>
<dbReference type="InterPro" id="IPR043360">
    <property type="entry name" value="PP2B"/>
</dbReference>